<protein>
    <submittedName>
        <fullName evidence="1">Uncharacterized protein</fullName>
    </submittedName>
</protein>
<reference evidence="1 2" key="1">
    <citation type="submission" date="2021-01" db="EMBL/GenBank/DDBJ databases">
        <title>Genomic Encyclopedia of Type Strains, Phase IV (KMG-IV): sequencing the most valuable type-strain genomes for metagenomic binning, comparative biology and taxonomic classification.</title>
        <authorList>
            <person name="Goeker M."/>
        </authorList>
    </citation>
    <scope>NUCLEOTIDE SEQUENCE [LARGE SCALE GENOMIC DNA]</scope>
    <source>
        <strain evidence="1 2">DSM 103394</strain>
    </source>
</reference>
<evidence type="ECO:0000313" key="1">
    <source>
        <dbReference type="EMBL" id="MBP1082664.1"/>
    </source>
</evidence>
<keyword evidence="2" id="KW-1185">Reference proteome</keyword>
<sequence length="37" mass="4313">MFRNVEYLKSGNVKQRNAYQVIKNLGIMKTLSRINGQ</sequence>
<proteinExistence type="predicted"/>
<organism evidence="1 2">
    <name type="scientific">Bacillus capparidis</name>
    <dbReference type="NCBI Taxonomy" id="1840411"/>
    <lineage>
        <taxon>Bacteria</taxon>
        <taxon>Bacillati</taxon>
        <taxon>Bacillota</taxon>
        <taxon>Bacilli</taxon>
        <taxon>Bacillales</taxon>
        <taxon>Bacillaceae</taxon>
        <taxon>Bacillus</taxon>
    </lineage>
</organism>
<name>A0ABS4CZ94_9BACI</name>
<comment type="caution">
    <text evidence="1">The sequence shown here is derived from an EMBL/GenBank/DDBJ whole genome shotgun (WGS) entry which is preliminary data.</text>
</comment>
<evidence type="ECO:0000313" key="2">
    <source>
        <dbReference type="Proteomes" id="UP000674416"/>
    </source>
</evidence>
<dbReference type="EMBL" id="JAFDST010000003">
    <property type="protein sequence ID" value="MBP1082664.1"/>
    <property type="molecule type" value="Genomic_DNA"/>
</dbReference>
<dbReference type="Proteomes" id="UP000674416">
    <property type="component" value="Unassembled WGS sequence"/>
</dbReference>
<accession>A0ABS4CZ94</accession>
<gene>
    <name evidence="1" type="ORF">JOC74_003167</name>
</gene>